<protein>
    <submittedName>
        <fullName evidence="2">Uncharacterized protein</fullName>
    </submittedName>
</protein>
<proteinExistence type="predicted"/>
<reference evidence="2 3" key="1">
    <citation type="submission" date="2016-10" db="EMBL/GenBank/DDBJ databases">
        <authorList>
            <person name="Varghese N."/>
            <person name="Submissions S."/>
        </authorList>
    </citation>
    <scope>NUCLEOTIDE SEQUENCE [LARGE SCALE GENOMIC DNA]</scope>
    <source>
        <strain evidence="2 3">CGMCC 1.11215</strain>
    </source>
</reference>
<dbReference type="EMBL" id="FNIB01000021">
    <property type="protein sequence ID" value="SDO51738.1"/>
    <property type="molecule type" value="Genomic_DNA"/>
</dbReference>
<dbReference type="AlphaFoldDB" id="A0A5E9G3E5"/>
<dbReference type="Proteomes" id="UP000199639">
    <property type="component" value="Unassembled WGS sequence"/>
</dbReference>
<organism evidence="2 3">
    <name type="scientific">Cryobacterium flavum</name>
    <dbReference type="NCBI Taxonomy" id="1424659"/>
    <lineage>
        <taxon>Bacteria</taxon>
        <taxon>Bacillati</taxon>
        <taxon>Actinomycetota</taxon>
        <taxon>Actinomycetes</taxon>
        <taxon>Micrococcales</taxon>
        <taxon>Microbacteriaceae</taxon>
        <taxon>Cryobacterium</taxon>
    </lineage>
</organism>
<name>A0A5E9G3E5_9MICO</name>
<evidence type="ECO:0000313" key="3">
    <source>
        <dbReference type="Proteomes" id="UP000199639"/>
    </source>
</evidence>
<gene>
    <name evidence="2" type="ORF">SAMN05216368_12111</name>
</gene>
<keyword evidence="1" id="KW-1133">Transmembrane helix</keyword>
<evidence type="ECO:0000256" key="1">
    <source>
        <dbReference type="SAM" id="Phobius"/>
    </source>
</evidence>
<accession>A0A5E9G3E5</accession>
<evidence type="ECO:0000313" key="2">
    <source>
        <dbReference type="EMBL" id="SDO51738.1"/>
    </source>
</evidence>
<keyword evidence="1" id="KW-0472">Membrane</keyword>
<keyword evidence="1" id="KW-0812">Transmembrane</keyword>
<sequence length="65" mass="7271">MYSYNFYGVAVMGGTIVALILGLVLLVLLCRLILVATQALRTYKRTQELHLDLLLADRDDGSKEE</sequence>
<feature type="transmembrane region" description="Helical" evidence="1">
    <location>
        <begin position="6"/>
        <end position="34"/>
    </location>
</feature>